<dbReference type="EMBL" id="QKOE01000002">
    <property type="protein sequence ID" value="PZA17817.1"/>
    <property type="molecule type" value="Genomic_DNA"/>
</dbReference>
<evidence type="ECO:0000313" key="8">
    <source>
        <dbReference type="Proteomes" id="UP000248259"/>
    </source>
</evidence>
<dbReference type="RefSeq" id="WP_110523161.1">
    <property type="nucleotide sequence ID" value="NZ_QKOE01000002.1"/>
</dbReference>
<keyword evidence="8" id="KW-1185">Reference proteome</keyword>
<evidence type="ECO:0000256" key="2">
    <source>
        <dbReference type="ARBA" id="ARBA00022723"/>
    </source>
</evidence>
<organism evidence="7 8">
    <name type="scientific">Parazoarcus communis SWub3 = DSM 12120</name>
    <dbReference type="NCBI Taxonomy" id="1121029"/>
    <lineage>
        <taxon>Bacteria</taxon>
        <taxon>Pseudomonadati</taxon>
        <taxon>Pseudomonadota</taxon>
        <taxon>Betaproteobacteria</taxon>
        <taxon>Rhodocyclales</taxon>
        <taxon>Zoogloeaceae</taxon>
        <taxon>Parazoarcus</taxon>
    </lineage>
</organism>
<reference evidence="7 8" key="1">
    <citation type="submission" date="2018-06" db="EMBL/GenBank/DDBJ databases">
        <title>Azoarcus communis strain SWub3 genome.</title>
        <authorList>
            <person name="Zorraquino Salvo V."/>
            <person name="Toubiana D."/>
            <person name="Blumwald E."/>
        </authorList>
    </citation>
    <scope>NUCLEOTIDE SEQUENCE [LARGE SCALE GENOMIC DNA]</scope>
    <source>
        <strain evidence="7 8">SWub3</strain>
    </source>
</reference>
<evidence type="ECO:0000256" key="5">
    <source>
        <dbReference type="ARBA" id="ARBA00023014"/>
    </source>
</evidence>
<dbReference type="PANTHER" id="PTHR21266:SF60">
    <property type="entry name" value="3-KETOSTEROID-9-ALPHA-MONOOXYGENASE, OXYGENASE COMPONENT"/>
    <property type="match status" value="1"/>
</dbReference>
<evidence type="ECO:0000313" key="7">
    <source>
        <dbReference type="EMBL" id="PZA17817.1"/>
    </source>
</evidence>
<dbReference type="InterPro" id="IPR050584">
    <property type="entry name" value="Cholesterol_7-desaturase"/>
</dbReference>
<keyword evidence="1" id="KW-0001">2Fe-2S</keyword>
<gene>
    <name evidence="7" type="ORF">DNK49_04630</name>
</gene>
<dbReference type="GO" id="GO:0016491">
    <property type="term" value="F:oxidoreductase activity"/>
    <property type="evidence" value="ECO:0007669"/>
    <property type="project" value="UniProtKB-KW"/>
</dbReference>
<dbReference type="InterPro" id="IPR036922">
    <property type="entry name" value="Rieske_2Fe-2S_sf"/>
</dbReference>
<dbReference type="InterPro" id="IPR017941">
    <property type="entry name" value="Rieske_2Fe-2S"/>
</dbReference>
<dbReference type="Gene3D" id="2.102.10.10">
    <property type="entry name" value="Rieske [2Fe-2S] iron-sulphur domain"/>
    <property type="match status" value="1"/>
</dbReference>
<dbReference type="GO" id="GO:0046872">
    <property type="term" value="F:metal ion binding"/>
    <property type="evidence" value="ECO:0007669"/>
    <property type="project" value="UniProtKB-KW"/>
</dbReference>
<keyword evidence="2" id="KW-0479">Metal-binding</keyword>
<dbReference type="Proteomes" id="UP000248259">
    <property type="component" value="Unassembled WGS sequence"/>
</dbReference>
<dbReference type="AlphaFoldDB" id="A0A323UZE1"/>
<dbReference type="PANTHER" id="PTHR21266">
    <property type="entry name" value="IRON-SULFUR DOMAIN CONTAINING PROTEIN"/>
    <property type="match status" value="1"/>
</dbReference>
<comment type="caution">
    <text evidence="7">The sequence shown here is derived from an EMBL/GenBank/DDBJ whole genome shotgun (WGS) entry which is preliminary data.</text>
</comment>
<feature type="domain" description="Rieske" evidence="6">
    <location>
        <begin position="4"/>
        <end position="99"/>
    </location>
</feature>
<proteinExistence type="predicted"/>
<keyword evidence="5" id="KW-0411">Iron-sulfur</keyword>
<dbReference type="OrthoDB" id="9769355at2"/>
<accession>A0A323UZE1</accession>
<dbReference type="GO" id="GO:0051537">
    <property type="term" value="F:2 iron, 2 sulfur cluster binding"/>
    <property type="evidence" value="ECO:0007669"/>
    <property type="project" value="UniProtKB-KW"/>
</dbReference>
<dbReference type="PROSITE" id="PS51296">
    <property type="entry name" value="RIESKE"/>
    <property type="match status" value="1"/>
</dbReference>
<evidence type="ECO:0000256" key="1">
    <source>
        <dbReference type="ARBA" id="ARBA00022714"/>
    </source>
</evidence>
<keyword evidence="3" id="KW-0560">Oxidoreductase</keyword>
<dbReference type="Pfam" id="PF00355">
    <property type="entry name" value="Rieske"/>
    <property type="match status" value="1"/>
</dbReference>
<dbReference type="SUPFAM" id="SSF50022">
    <property type="entry name" value="ISP domain"/>
    <property type="match status" value="1"/>
</dbReference>
<evidence type="ECO:0000256" key="3">
    <source>
        <dbReference type="ARBA" id="ARBA00023002"/>
    </source>
</evidence>
<protein>
    <submittedName>
        <fullName evidence="7">(2Fe-2S)-binding protein</fullName>
    </submittedName>
</protein>
<evidence type="ECO:0000256" key="4">
    <source>
        <dbReference type="ARBA" id="ARBA00023004"/>
    </source>
</evidence>
<evidence type="ECO:0000259" key="6">
    <source>
        <dbReference type="PROSITE" id="PS51296"/>
    </source>
</evidence>
<sequence>MAYIPLCKLRNLMEGDAAPFNVEGREIMLLWPDGGELQAFDGLCPHQRIPFSRGVFNGRYLTCTAHDWVFDGRSGECRQGEDCTLARYPLRVVDGVVEVELT</sequence>
<keyword evidence="4" id="KW-0408">Iron</keyword>
<name>A0A323UZE1_9RHOO</name>